<reference evidence="11" key="1">
    <citation type="journal article" date="2019" name="Int. J. Syst. Evol. Microbiol.">
        <title>The Global Catalogue of Microorganisms (GCM) 10K type strain sequencing project: providing services to taxonomists for standard genome sequencing and annotation.</title>
        <authorList>
            <consortium name="The Broad Institute Genomics Platform"/>
            <consortium name="The Broad Institute Genome Sequencing Center for Infectious Disease"/>
            <person name="Wu L."/>
            <person name="Ma J."/>
        </authorList>
    </citation>
    <scope>NUCLEOTIDE SEQUENCE [LARGE SCALE GENOMIC DNA]</scope>
    <source>
        <strain evidence="11">JCM 17214</strain>
    </source>
</reference>
<dbReference type="CDD" id="cd12828">
    <property type="entry name" value="TmCorA-like_1"/>
    <property type="match status" value="1"/>
</dbReference>
<evidence type="ECO:0000256" key="6">
    <source>
        <dbReference type="ARBA" id="ARBA00022989"/>
    </source>
</evidence>
<keyword evidence="5 8" id="KW-0812">Transmembrane</keyword>
<dbReference type="SUPFAM" id="SSF144083">
    <property type="entry name" value="Magnesium transport protein CorA, transmembrane region"/>
    <property type="match status" value="1"/>
</dbReference>
<feature type="transmembrane region" description="Helical" evidence="8">
    <location>
        <begin position="334"/>
        <end position="354"/>
    </location>
</feature>
<feature type="region of interest" description="Disordered" evidence="9">
    <location>
        <begin position="1"/>
        <end position="35"/>
    </location>
</feature>
<evidence type="ECO:0000313" key="11">
    <source>
        <dbReference type="Proteomes" id="UP001499909"/>
    </source>
</evidence>
<keyword evidence="4 8" id="KW-1003">Cell membrane</keyword>
<sequence>MPSNDTPLADSPLPPAPAPAPDPEAVSAEAQPGGISDRVATRQARDLSVGQRPGTLTVGENALVPRLFLISYDEQFFEEKEYGSYEELRAFFRGHPELRHWIDVRGYNDLALMERLMADFDLHPLQMEDVLGDYQRAKVELFDDNRLFMVTRMTDFTALLEIDDDQLSIFTGPNYIISFQDDYDDCLDSVRVRIRSGFSKIKQKPVLYLAYALTDVVLDHYYPTMAAIGDYIETLEERIFVGRSDRRVLNRILHIKKDIVRFRRLVYPEREKIAEILRMPDEVISEEMKLYFRDCYDHAIQAMDLAESYRESVSSLVDLYLSDQSNRMNEVMKVLTIISSIFIPLSFVVGLYGMNFQREAPDGTINRLNMPELYEPWGYPVLLGILAVIVSGQMIYFYRKGWLSNR</sequence>
<evidence type="ECO:0000256" key="5">
    <source>
        <dbReference type="ARBA" id="ARBA00022692"/>
    </source>
</evidence>
<dbReference type="InterPro" id="IPR002523">
    <property type="entry name" value="MgTranspt_CorA/ZnTranspt_ZntB"/>
</dbReference>
<keyword evidence="8" id="KW-0406">Ion transport</keyword>
<feature type="transmembrane region" description="Helical" evidence="8">
    <location>
        <begin position="377"/>
        <end position="398"/>
    </location>
</feature>
<feature type="compositionally biased region" description="Pro residues" evidence="9">
    <location>
        <begin position="12"/>
        <end position="22"/>
    </location>
</feature>
<comment type="function">
    <text evidence="8">Mediates influx of magnesium ions.</text>
</comment>
<evidence type="ECO:0000256" key="8">
    <source>
        <dbReference type="RuleBase" id="RU362010"/>
    </source>
</evidence>
<comment type="similarity">
    <text evidence="2 8">Belongs to the CorA metal ion transporter (MIT) (TC 1.A.35) family.</text>
</comment>
<protein>
    <recommendedName>
        <fullName evidence="8">Magnesium transport protein CorA</fullName>
    </recommendedName>
</protein>
<gene>
    <name evidence="8 10" type="primary">corA</name>
    <name evidence="10" type="ORF">GCM10022406_10910</name>
</gene>
<organism evidence="10 11">
    <name type="scientific">Hymenobacter algoricola</name>
    <dbReference type="NCBI Taxonomy" id="486267"/>
    <lineage>
        <taxon>Bacteria</taxon>
        <taxon>Pseudomonadati</taxon>
        <taxon>Bacteroidota</taxon>
        <taxon>Cytophagia</taxon>
        <taxon>Cytophagales</taxon>
        <taxon>Hymenobacteraceae</taxon>
        <taxon>Hymenobacter</taxon>
    </lineage>
</organism>
<accession>A0ABP7MNE2</accession>
<dbReference type="EMBL" id="BAABDH010000018">
    <property type="protein sequence ID" value="GAA3926922.1"/>
    <property type="molecule type" value="Genomic_DNA"/>
</dbReference>
<comment type="subcellular location">
    <subcellularLocation>
        <location evidence="1">Cell membrane</location>
        <topology evidence="1">Multi-pass membrane protein</topology>
    </subcellularLocation>
    <subcellularLocation>
        <location evidence="8">Membrane</location>
        <topology evidence="8">Multi-pass membrane protein</topology>
    </subcellularLocation>
</comment>
<dbReference type="Pfam" id="PF01544">
    <property type="entry name" value="CorA"/>
    <property type="match status" value="1"/>
</dbReference>
<evidence type="ECO:0000256" key="1">
    <source>
        <dbReference type="ARBA" id="ARBA00004651"/>
    </source>
</evidence>
<evidence type="ECO:0000256" key="3">
    <source>
        <dbReference type="ARBA" id="ARBA00022448"/>
    </source>
</evidence>
<dbReference type="InterPro" id="IPR045863">
    <property type="entry name" value="CorA_TM1_TM2"/>
</dbReference>
<dbReference type="Proteomes" id="UP001499909">
    <property type="component" value="Unassembled WGS sequence"/>
</dbReference>
<dbReference type="Gene3D" id="1.20.58.340">
    <property type="entry name" value="Magnesium transport protein CorA, transmembrane region"/>
    <property type="match status" value="2"/>
</dbReference>
<evidence type="ECO:0000256" key="9">
    <source>
        <dbReference type="SAM" id="MobiDB-lite"/>
    </source>
</evidence>
<keyword evidence="11" id="KW-1185">Reference proteome</keyword>
<dbReference type="RefSeq" id="WP_345111167.1">
    <property type="nucleotide sequence ID" value="NZ_BAABDH010000018.1"/>
</dbReference>
<evidence type="ECO:0000256" key="4">
    <source>
        <dbReference type="ARBA" id="ARBA00022475"/>
    </source>
</evidence>
<keyword evidence="6 8" id="KW-1133">Transmembrane helix</keyword>
<dbReference type="InterPro" id="IPR004488">
    <property type="entry name" value="Mg/Co-transport_prot_CorA"/>
</dbReference>
<evidence type="ECO:0000256" key="2">
    <source>
        <dbReference type="ARBA" id="ARBA00009765"/>
    </source>
</evidence>
<dbReference type="NCBIfam" id="TIGR00383">
    <property type="entry name" value="corA"/>
    <property type="match status" value="1"/>
</dbReference>
<keyword evidence="7 8" id="KW-0472">Membrane</keyword>
<dbReference type="PANTHER" id="PTHR46494:SF1">
    <property type="entry name" value="CORA FAMILY METAL ION TRANSPORTER (EUROFUNG)"/>
    <property type="match status" value="1"/>
</dbReference>
<keyword evidence="3 8" id="KW-0813">Transport</keyword>
<dbReference type="InterPro" id="IPR045861">
    <property type="entry name" value="CorA_cytoplasmic_dom"/>
</dbReference>
<dbReference type="PANTHER" id="PTHR46494">
    <property type="entry name" value="CORA FAMILY METAL ION TRANSPORTER (EUROFUNG)"/>
    <property type="match status" value="1"/>
</dbReference>
<evidence type="ECO:0000256" key="7">
    <source>
        <dbReference type="ARBA" id="ARBA00023136"/>
    </source>
</evidence>
<proteinExistence type="inferred from homology"/>
<dbReference type="Gene3D" id="3.30.460.20">
    <property type="entry name" value="CorA soluble domain-like"/>
    <property type="match status" value="1"/>
</dbReference>
<keyword evidence="8" id="KW-0460">Magnesium</keyword>
<comment type="caution">
    <text evidence="10">The sequence shown here is derived from an EMBL/GenBank/DDBJ whole genome shotgun (WGS) entry which is preliminary data.</text>
</comment>
<name>A0ABP7MNE2_9BACT</name>
<dbReference type="SUPFAM" id="SSF143865">
    <property type="entry name" value="CorA soluble domain-like"/>
    <property type="match status" value="1"/>
</dbReference>
<evidence type="ECO:0000313" key="10">
    <source>
        <dbReference type="EMBL" id="GAA3926922.1"/>
    </source>
</evidence>